<dbReference type="AlphaFoldDB" id="A0A6B0SJW1"/>
<gene>
    <name evidence="4" type="ORF">GRX66_15790</name>
</gene>
<keyword evidence="2" id="KW-1133">Transmembrane helix</keyword>
<sequence length="110" mass="12202">MSDTESDDDAETTEQTNARPPEPDSDDAETTEQTNARTRRIREYLEYTGLAVLVLFALLAAFRFYGHTSAAISEFISPAYRSLFKALFNLVVLLVSAGGIAVLLARRDRV</sequence>
<keyword evidence="2" id="KW-0472">Membrane</keyword>
<evidence type="ECO:0000256" key="1">
    <source>
        <dbReference type="SAM" id="MobiDB-lite"/>
    </source>
</evidence>
<evidence type="ECO:0000313" key="5">
    <source>
        <dbReference type="Proteomes" id="UP000471521"/>
    </source>
</evidence>
<evidence type="ECO:0000259" key="3">
    <source>
        <dbReference type="Pfam" id="PF26256"/>
    </source>
</evidence>
<feature type="transmembrane region" description="Helical" evidence="2">
    <location>
        <begin position="86"/>
        <end position="105"/>
    </location>
</feature>
<reference evidence="4 5" key="1">
    <citation type="submission" date="2019-12" db="EMBL/GenBank/DDBJ databases">
        <title>Isolation and characterization of three novel carbon monoxide-oxidizing members of Halobacteria from salione crusts and soils.</title>
        <authorList>
            <person name="Myers M.R."/>
            <person name="King G.M."/>
        </authorList>
    </citation>
    <scope>NUCLEOTIDE SEQUENCE [LARGE SCALE GENOMIC DNA]</scope>
    <source>
        <strain evidence="4 5">PCN9</strain>
    </source>
</reference>
<proteinExistence type="predicted"/>
<dbReference type="OrthoDB" id="307104at2157"/>
<protein>
    <recommendedName>
        <fullName evidence="3">DUF8060 domain-containing protein</fullName>
    </recommendedName>
</protein>
<accession>A0A6B0SJW1</accession>
<keyword evidence="2" id="KW-0812">Transmembrane</keyword>
<dbReference type="Pfam" id="PF26256">
    <property type="entry name" value="DUF8060"/>
    <property type="match status" value="1"/>
</dbReference>
<name>A0A6B0SJW1_9EURY</name>
<dbReference type="RefSeq" id="WP_159527392.1">
    <property type="nucleotide sequence ID" value="NZ_WUUU01000182.1"/>
</dbReference>
<dbReference type="EMBL" id="WUUU01000182">
    <property type="protein sequence ID" value="MXR21988.1"/>
    <property type="molecule type" value="Genomic_DNA"/>
</dbReference>
<feature type="compositionally biased region" description="Acidic residues" evidence="1">
    <location>
        <begin position="1"/>
        <end position="12"/>
    </location>
</feature>
<dbReference type="Proteomes" id="UP000471521">
    <property type="component" value="Unassembled WGS sequence"/>
</dbReference>
<organism evidence="4 5">
    <name type="scientific">Halobacterium bonnevillei</name>
    <dbReference type="NCBI Taxonomy" id="2692200"/>
    <lineage>
        <taxon>Archaea</taxon>
        <taxon>Methanobacteriati</taxon>
        <taxon>Methanobacteriota</taxon>
        <taxon>Stenosarchaea group</taxon>
        <taxon>Halobacteria</taxon>
        <taxon>Halobacteriales</taxon>
        <taxon>Halobacteriaceae</taxon>
        <taxon>Halobacterium</taxon>
    </lineage>
</organism>
<comment type="caution">
    <text evidence="4">The sequence shown here is derived from an EMBL/GenBank/DDBJ whole genome shotgun (WGS) entry which is preliminary data.</text>
</comment>
<feature type="domain" description="DUF8060" evidence="3">
    <location>
        <begin position="3"/>
        <end position="107"/>
    </location>
</feature>
<keyword evidence="5" id="KW-1185">Reference proteome</keyword>
<feature type="transmembrane region" description="Helical" evidence="2">
    <location>
        <begin position="47"/>
        <end position="66"/>
    </location>
</feature>
<dbReference type="InterPro" id="IPR058373">
    <property type="entry name" value="DUF8060"/>
</dbReference>
<feature type="region of interest" description="Disordered" evidence="1">
    <location>
        <begin position="1"/>
        <end position="37"/>
    </location>
</feature>
<evidence type="ECO:0000313" key="4">
    <source>
        <dbReference type="EMBL" id="MXR21988.1"/>
    </source>
</evidence>
<evidence type="ECO:0000256" key="2">
    <source>
        <dbReference type="SAM" id="Phobius"/>
    </source>
</evidence>